<comment type="caution">
    <text evidence="1">The sequence shown here is derived from an EMBL/GenBank/DDBJ whole genome shotgun (WGS) entry which is preliminary data.</text>
</comment>
<evidence type="ECO:0000313" key="2">
    <source>
        <dbReference type="Proteomes" id="UP001189429"/>
    </source>
</evidence>
<gene>
    <name evidence="1" type="ORF">PCOR1329_LOCUS25631</name>
</gene>
<name>A0ABN9S1C2_9DINO</name>
<organism evidence="1 2">
    <name type="scientific">Prorocentrum cordatum</name>
    <dbReference type="NCBI Taxonomy" id="2364126"/>
    <lineage>
        <taxon>Eukaryota</taxon>
        <taxon>Sar</taxon>
        <taxon>Alveolata</taxon>
        <taxon>Dinophyceae</taxon>
        <taxon>Prorocentrales</taxon>
        <taxon>Prorocentraceae</taxon>
        <taxon>Prorocentrum</taxon>
    </lineage>
</organism>
<evidence type="ECO:0000313" key="1">
    <source>
        <dbReference type="EMBL" id="CAK0825523.1"/>
    </source>
</evidence>
<dbReference type="Proteomes" id="UP001189429">
    <property type="component" value="Unassembled WGS sequence"/>
</dbReference>
<accession>A0ABN9S1C2</accession>
<proteinExistence type="predicted"/>
<sequence>MCSSSFSLHKSPIWRVLRLRAATASLKQTAASRPTTQGHADLDFSLGHVNQVGLRRGVSSHVSAAAPILILLVVVPEDSPCTAIDERRFPLSSGHRSTPAVARPLFSLQREVRRLSRRVSQLCVLFSYPRPSSSHCSNMGSADVSFLWYYFFCAN</sequence>
<keyword evidence="2" id="KW-1185">Reference proteome</keyword>
<reference evidence="1" key="1">
    <citation type="submission" date="2023-10" db="EMBL/GenBank/DDBJ databases">
        <authorList>
            <person name="Chen Y."/>
            <person name="Shah S."/>
            <person name="Dougan E. K."/>
            <person name="Thang M."/>
            <person name="Chan C."/>
        </authorList>
    </citation>
    <scope>NUCLEOTIDE SEQUENCE [LARGE SCALE GENOMIC DNA]</scope>
</reference>
<dbReference type="EMBL" id="CAUYUJ010008980">
    <property type="protein sequence ID" value="CAK0825523.1"/>
    <property type="molecule type" value="Genomic_DNA"/>
</dbReference>
<protein>
    <submittedName>
        <fullName evidence="1">Uncharacterized protein</fullName>
    </submittedName>
</protein>